<gene>
    <name evidence="1" type="ORF">FK529_04630</name>
</gene>
<accession>A0A5C5RDB2</accession>
<evidence type="ECO:0000313" key="2">
    <source>
        <dbReference type="Proteomes" id="UP000317291"/>
    </source>
</evidence>
<organism evidence="1 2">
    <name type="scientific">Tsukamurella asaccharolytica</name>
    <dbReference type="NCBI Taxonomy" id="2592067"/>
    <lineage>
        <taxon>Bacteria</taxon>
        <taxon>Bacillati</taxon>
        <taxon>Actinomycetota</taxon>
        <taxon>Actinomycetes</taxon>
        <taxon>Mycobacteriales</taxon>
        <taxon>Tsukamurellaceae</taxon>
        <taxon>Tsukamurella</taxon>
    </lineage>
</organism>
<sequence>MPTNLPNPPVPLLNDHADVGAQLKVSRSTVFALWKSGALASVTIGKRRFSTDKQIAEYIDRLEAGVA</sequence>
<dbReference type="RefSeq" id="WP_146559852.1">
    <property type="nucleotide sequence ID" value="NZ_VIGW01000002.1"/>
</dbReference>
<comment type="caution">
    <text evidence="1">The sequence shown here is derived from an EMBL/GenBank/DDBJ whole genome shotgun (WGS) entry which is preliminary data.</text>
</comment>
<evidence type="ECO:0008006" key="3">
    <source>
        <dbReference type="Google" id="ProtNLM"/>
    </source>
</evidence>
<dbReference type="EMBL" id="VIGW01000002">
    <property type="protein sequence ID" value="TWS20632.1"/>
    <property type="molecule type" value="Genomic_DNA"/>
</dbReference>
<keyword evidence="2" id="KW-1185">Reference proteome</keyword>
<dbReference type="Proteomes" id="UP000317291">
    <property type="component" value="Unassembled WGS sequence"/>
</dbReference>
<evidence type="ECO:0000313" key="1">
    <source>
        <dbReference type="EMBL" id="TWS20632.1"/>
    </source>
</evidence>
<name>A0A5C5RDB2_9ACTN</name>
<proteinExistence type="predicted"/>
<protein>
    <recommendedName>
        <fullName evidence="3">Helix-turn-helix domain-containing protein</fullName>
    </recommendedName>
</protein>
<reference evidence="1 2" key="1">
    <citation type="submission" date="2019-06" db="EMBL/GenBank/DDBJ databases">
        <title>Tsukamurella conjunctivitidis sp. nov., Tsukamurella assacharolytica sp. nov. and Tsukamurella sputae sp. nov. isolated from patients with conjunctivitis, bacteraemia (lymphoma) and respiratory infection (sputum) in Hong Kong.</title>
        <authorList>
            <person name="Teng J.L.L."/>
            <person name="Lee H.H."/>
            <person name="Fong J.Y.H."/>
            <person name="Fok K.M.N."/>
            <person name="Lau S.K.P."/>
            <person name="Woo P.C.Y."/>
        </authorList>
    </citation>
    <scope>NUCLEOTIDE SEQUENCE [LARGE SCALE GENOMIC DNA]</scope>
    <source>
        <strain evidence="1 2">HKU71</strain>
    </source>
</reference>
<dbReference type="OrthoDB" id="9806039at2"/>
<dbReference type="AlphaFoldDB" id="A0A5C5RDB2"/>